<keyword evidence="3" id="KW-1185">Reference proteome</keyword>
<accession>A0A1I0EDV1</accession>
<evidence type="ECO:0000313" key="3">
    <source>
        <dbReference type="Proteomes" id="UP000199180"/>
    </source>
</evidence>
<feature type="region of interest" description="Disordered" evidence="1">
    <location>
        <begin position="1"/>
        <end position="53"/>
    </location>
</feature>
<sequence length="53" mass="5798">MTAWHRVQDPSPRGKSGLHEATVPGNARRGQPQGKRHREQTARVRAGKGETVG</sequence>
<dbReference type="EMBL" id="FOHO01000005">
    <property type="protein sequence ID" value="SET43495.1"/>
    <property type="molecule type" value="Genomic_DNA"/>
</dbReference>
<evidence type="ECO:0000313" key="2">
    <source>
        <dbReference type="EMBL" id="SET43495.1"/>
    </source>
</evidence>
<dbReference type="AlphaFoldDB" id="A0A1I0EDV1"/>
<proteinExistence type="predicted"/>
<organism evidence="2 3">
    <name type="scientific">Paracoccus homiensis</name>
    <dbReference type="NCBI Taxonomy" id="364199"/>
    <lineage>
        <taxon>Bacteria</taxon>
        <taxon>Pseudomonadati</taxon>
        <taxon>Pseudomonadota</taxon>
        <taxon>Alphaproteobacteria</taxon>
        <taxon>Rhodobacterales</taxon>
        <taxon>Paracoccaceae</taxon>
        <taxon>Paracoccus</taxon>
    </lineage>
</organism>
<dbReference type="Proteomes" id="UP000199180">
    <property type="component" value="Unassembled WGS sequence"/>
</dbReference>
<gene>
    <name evidence="2" type="ORF">SAMN04489858_105112</name>
</gene>
<dbReference type="STRING" id="364199.SAMN04489858_105112"/>
<reference evidence="2 3" key="1">
    <citation type="submission" date="2016-10" db="EMBL/GenBank/DDBJ databases">
        <authorList>
            <person name="de Groot N.N."/>
        </authorList>
    </citation>
    <scope>NUCLEOTIDE SEQUENCE [LARGE SCALE GENOMIC DNA]</scope>
    <source>
        <strain evidence="2 3">DSM 17862</strain>
    </source>
</reference>
<evidence type="ECO:0000256" key="1">
    <source>
        <dbReference type="SAM" id="MobiDB-lite"/>
    </source>
</evidence>
<name>A0A1I0EDV1_9RHOB</name>
<protein>
    <submittedName>
        <fullName evidence="2">Uncharacterized protein</fullName>
    </submittedName>
</protein>